<proteinExistence type="predicted"/>
<dbReference type="Pfam" id="PF07228">
    <property type="entry name" value="SpoIIE"/>
    <property type="match status" value="1"/>
</dbReference>
<dbReference type="InterPro" id="IPR000014">
    <property type="entry name" value="PAS"/>
</dbReference>
<dbReference type="InterPro" id="IPR036890">
    <property type="entry name" value="HATPase_C_sf"/>
</dbReference>
<dbReference type="SUPFAM" id="SSF55781">
    <property type="entry name" value="GAF domain-like"/>
    <property type="match status" value="1"/>
</dbReference>
<dbReference type="EMBL" id="RCIY01000114">
    <property type="protein sequence ID" value="TGG75562.1"/>
    <property type="molecule type" value="Genomic_DNA"/>
</dbReference>
<organism evidence="3 4">
    <name type="scientific">Streptomyces albus</name>
    <dbReference type="NCBI Taxonomy" id="1888"/>
    <lineage>
        <taxon>Bacteria</taxon>
        <taxon>Bacillati</taxon>
        <taxon>Actinomycetota</taxon>
        <taxon>Actinomycetes</taxon>
        <taxon>Kitasatosporales</taxon>
        <taxon>Streptomycetaceae</taxon>
        <taxon>Streptomyces</taxon>
    </lineage>
</organism>
<dbReference type="Proteomes" id="UP000298111">
    <property type="component" value="Unassembled WGS sequence"/>
</dbReference>
<evidence type="ECO:0000313" key="4">
    <source>
        <dbReference type="Proteomes" id="UP000298111"/>
    </source>
</evidence>
<evidence type="ECO:0000259" key="2">
    <source>
        <dbReference type="PROSITE" id="PS50112"/>
    </source>
</evidence>
<dbReference type="PANTHER" id="PTHR43156">
    <property type="entry name" value="STAGE II SPORULATION PROTEIN E-RELATED"/>
    <property type="match status" value="1"/>
</dbReference>
<protein>
    <submittedName>
        <fullName evidence="3">PAS domain S-box protein</fullName>
    </submittedName>
</protein>
<accession>A0A8H1QKK7</accession>
<reference evidence="3 4" key="1">
    <citation type="submission" date="2018-10" db="EMBL/GenBank/DDBJ databases">
        <title>Isolation of pseudouridimycin from Streptomyces albus DSM 40763.</title>
        <authorList>
            <person name="Rosenqvist P."/>
            <person name="Metsae-Ketelae M."/>
            <person name="Virta P."/>
        </authorList>
    </citation>
    <scope>NUCLEOTIDE SEQUENCE [LARGE SCALE GENOMIC DNA]</scope>
    <source>
        <strain evidence="3 4">DSM 40763</strain>
    </source>
</reference>
<dbReference type="PROSITE" id="PS50112">
    <property type="entry name" value="PAS"/>
    <property type="match status" value="1"/>
</dbReference>
<dbReference type="SUPFAM" id="SSF55874">
    <property type="entry name" value="ATPase domain of HSP90 chaperone/DNA topoisomerase II/histidine kinase"/>
    <property type="match status" value="1"/>
</dbReference>
<comment type="caution">
    <text evidence="3">The sequence shown here is derived from an EMBL/GenBank/DDBJ whole genome shotgun (WGS) entry which is preliminary data.</text>
</comment>
<dbReference type="Gene3D" id="3.30.450.40">
    <property type="match status" value="1"/>
</dbReference>
<dbReference type="Pfam" id="PF00989">
    <property type="entry name" value="PAS"/>
    <property type="match status" value="1"/>
</dbReference>
<dbReference type="Gene3D" id="3.30.450.20">
    <property type="entry name" value="PAS domain"/>
    <property type="match status" value="2"/>
</dbReference>
<dbReference type="CDD" id="cd16936">
    <property type="entry name" value="HATPase_RsbW-like"/>
    <property type="match status" value="1"/>
</dbReference>
<dbReference type="InterPro" id="IPR035965">
    <property type="entry name" value="PAS-like_dom_sf"/>
</dbReference>
<dbReference type="GO" id="GO:0006355">
    <property type="term" value="P:regulation of DNA-templated transcription"/>
    <property type="evidence" value="ECO:0007669"/>
    <property type="project" value="InterPro"/>
</dbReference>
<keyword evidence="1" id="KW-0378">Hydrolase</keyword>
<dbReference type="AlphaFoldDB" id="A0A8H1QKK7"/>
<dbReference type="InterPro" id="IPR029016">
    <property type="entry name" value="GAF-like_dom_sf"/>
</dbReference>
<dbReference type="Gene3D" id="3.60.40.10">
    <property type="entry name" value="PPM-type phosphatase domain"/>
    <property type="match status" value="1"/>
</dbReference>
<name>A0A8H1QKK7_9ACTN</name>
<dbReference type="Pfam" id="PF13581">
    <property type="entry name" value="HATPase_c_2"/>
    <property type="match status" value="1"/>
</dbReference>
<evidence type="ECO:0000313" key="3">
    <source>
        <dbReference type="EMBL" id="TGG75562.1"/>
    </source>
</evidence>
<dbReference type="InterPro" id="IPR036457">
    <property type="entry name" value="PPM-type-like_dom_sf"/>
</dbReference>
<dbReference type="InterPro" id="IPR003018">
    <property type="entry name" value="GAF"/>
</dbReference>
<dbReference type="NCBIfam" id="TIGR00229">
    <property type="entry name" value="sensory_box"/>
    <property type="match status" value="2"/>
</dbReference>
<evidence type="ECO:0000256" key="1">
    <source>
        <dbReference type="ARBA" id="ARBA00022801"/>
    </source>
</evidence>
<dbReference type="GO" id="GO:0016791">
    <property type="term" value="F:phosphatase activity"/>
    <property type="evidence" value="ECO:0007669"/>
    <property type="project" value="TreeGrafter"/>
</dbReference>
<feature type="domain" description="PAS" evidence="2">
    <location>
        <begin position="8"/>
        <end position="80"/>
    </location>
</feature>
<dbReference type="Pfam" id="PF08448">
    <property type="entry name" value="PAS_4"/>
    <property type="match status" value="1"/>
</dbReference>
<sequence length="873" mass="93240">MGHVSTEPADRATSLLDTLRIGIVMLDEEGTVLLWSPTTQEICGWSPQEVTGHRLEEFIAGDDEERRTRAEVLRRTHEWRGGMRLRHRDGGLVEVEGRGSVLQDTEGRSLVLATLMETRRIKAVEHDLAALDGLFVTSPLGIALFDTELRYVRWNEALLELNSATGRDLLGQTVADVLPPGLAEEVLRIQAGVLETGRPVVDMIMPAPYGPGARSLSYGQLTDRAGQVVGVSCTVMDVTERLEALNKAEAARGRLALLDDLGVALGDRLDVRAISQAIASVLVPRFADYAGVLLRGEVADGGDLPEQVIPMGTPLHLLGFAARHAGERVERLLRLGREVVYERGSLLSRALDSGVPQIANSPEEILRATRPGDPKVEAGFELGAYSLMAVPLRARGTALGLLVVSRTGGNGQPGTGREREPFVDDDRALAVELADRSATFLDNARLYAREREGALMLQRSLLPQRIPEPPGVVLAYRYVPGSSGTEVGGDWFDVIPLPGGRVAFAVGDVMGHGLHSAVTMGRLRTAVRTLAGLDLPPDELLARVSVVGEDLSHGPDEPLMATCLYAVYEPAPTSAGSRCGVLTMASAGHVPPLLVTREGDGGCRARPVDVPSGMPLGVGGAVDEGDYTLTEVEVEEGGILVLYTDGLVETRGEDITTGIDRVCALLAGPDPRRAPPEPGFTWDGAGAHVSPGPAEETGCGGIEQACDVLIGALREQGGRTNGRLSTGDDVALLMARLGGLPGDIAASWSFSTGSYAVRRAREAVRQTLREWGLPTLEDTAVLLVSELVTNALRYAHGPIGVRMVRDTRREGGAQEGALVVEVSDPLPEPPRERIVTEEQEGGRGIQLVAHAARRWGTRQGPEGKTVWFELPLA</sequence>
<dbReference type="InterPro" id="IPR013656">
    <property type="entry name" value="PAS_4"/>
</dbReference>
<dbReference type="SMART" id="SM00331">
    <property type="entry name" value="PP2C_SIG"/>
    <property type="match status" value="1"/>
</dbReference>
<dbReference type="PANTHER" id="PTHR43156:SF2">
    <property type="entry name" value="STAGE II SPORULATION PROTEIN E"/>
    <property type="match status" value="1"/>
</dbReference>
<dbReference type="CDD" id="cd00130">
    <property type="entry name" value="PAS"/>
    <property type="match status" value="2"/>
</dbReference>
<dbReference type="InterPro" id="IPR001932">
    <property type="entry name" value="PPM-type_phosphatase-like_dom"/>
</dbReference>
<dbReference type="InterPro" id="IPR003594">
    <property type="entry name" value="HATPase_dom"/>
</dbReference>
<dbReference type="SMART" id="SM00065">
    <property type="entry name" value="GAF"/>
    <property type="match status" value="1"/>
</dbReference>
<dbReference type="InterPro" id="IPR052016">
    <property type="entry name" value="Bact_Sigma-Reg"/>
</dbReference>
<dbReference type="SMART" id="SM00091">
    <property type="entry name" value="PAS"/>
    <property type="match status" value="2"/>
</dbReference>
<dbReference type="Gene3D" id="3.30.565.10">
    <property type="entry name" value="Histidine kinase-like ATPase, C-terminal domain"/>
    <property type="match status" value="1"/>
</dbReference>
<gene>
    <name evidence="3" type="ORF">D8771_31565</name>
</gene>
<dbReference type="SUPFAM" id="SSF55785">
    <property type="entry name" value="PYP-like sensor domain (PAS domain)"/>
    <property type="match status" value="2"/>
</dbReference>
<dbReference type="SUPFAM" id="SSF81606">
    <property type="entry name" value="PP2C-like"/>
    <property type="match status" value="1"/>
</dbReference>
<dbReference type="InterPro" id="IPR013767">
    <property type="entry name" value="PAS_fold"/>
</dbReference>